<proteinExistence type="predicted"/>
<keyword evidence="3 8" id="KW-0418">Kinase</keyword>
<sequence>MRLPTLRRNRNAEPGRVLGTARLDRRTKRLVGRLRPGDIAVIDHVDVDRVAADSLVAVGVAAVLNAKPSVSGRYPNLGPEVLVAAGIPLLDDLGEGVFERIREGDQVRIEGNTVFAGDEPVAHGTLQDAESVAKAMSDAREGLSVQLEAFAANTMDYLRQERDLLLDGVGVPDIQTQIQGRHCLIVVRGYDYKADLDVLRPYIREFKPVLIGVDGGADALVEAGYTPDMIIGDMDSVTDDVLRCGAEVIVHAYPDGRAPGLPRVNGLGVPAITFPAAATSEDLAMLLADEKGASLLVAVGTHATLVEFLDKGRGGMASTFLTRLKVGGKLVDAKGVSRLYRQSISGSSLLLLVLSAIAAMASAVAVSTVGKAYLGVVAEWWDNFVFQLYRLF</sequence>
<evidence type="ECO:0000259" key="6">
    <source>
        <dbReference type="Pfam" id="PF04263"/>
    </source>
</evidence>
<dbReference type="GO" id="GO:0004788">
    <property type="term" value="F:thiamine diphosphokinase activity"/>
    <property type="evidence" value="ECO:0007669"/>
    <property type="project" value="InterPro"/>
</dbReference>
<keyword evidence="5" id="KW-1133">Transmembrane helix</keyword>
<dbReference type="InterPro" id="IPR047795">
    <property type="entry name" value="Put_SteA-like"/>
</dbReference>
<dbReference type="SUPFAM" id="SSF63999">
    <property type="entry name" value="Thiamin pyrophosphokinase, catalytic domain"/>
    <property type="match status" value="1"/>
</dbReference>
<evidence type="ECO:0000313" key="8">
    <source>
        <dbReference type="EMBL" id="CCH17675.1"/>
    </source>
</evidence>
<dbReference type="AlphaFoldDB" id="I0L1H8"/>
<dbReference type="EMBL" id="CAIE01000022">
    <property type="protein sequence ID" value="CCH17675.1"/>
    <property type="molecule type" value="Genomic_DNA"/>
</dbReference>
<dbReference type="RefSeq" id="WP_007458500.1">
    <property type="nucleotide sequence ID" value="NZ_HF570108.1"/>
</dbReference>
<feature type="domain" description="SteA-like C-terminal" evidence="7">
    <location>
        <begin position="334"/>
        <end position="385"/>
    </location>
</feature>
<dbReference type="eggNOG" id="COG4825">
    <property type="taxonomic scope" value="Bacteria"/>
</dbReference>
<dbReference type="GO" id="GO:0005524">
    <property type="term" value="F:ATP binding"/>
    <property type="evidence" value="ECO:0007669"/>
    <property type="project" value="UniProtKB-KW"/>
</dbReference>
<dbReference type="Proteomes" id="UP000003448">
    <property type="component" value="Unassembled WGS sequence"/>
</dbReference>
<reference evidence="9" key="1">
    <citation type="journal article" date="2012" name="J. Bacteriol.">
        <title>Genome Sequence of Micromonospora lupini Lupac 08, Isolated from Root Nodules of Lupinus angustifolius.</title>
        <authorList>
            <person name="Alonso-Vega P."/>
            <person name="Normand P."/>
            <person name="Bacigalupe R."/>
            <person name="Pujic P."/>
            <person name="Lajus A."/>
            <person name="Vallenet D."/>
            <person name="Carro L."/>
            <person name="Coll P."/>
            <person name="Trujillo M.E."/>
        </authorList>
    </citation>
    <scope>NUCLEOTIDE SEQUENCE [LARGE SCALE GENOMIC DNA]</scope>
    <source>
        <strain evidence="9">Lupac 08</strain>
    </source>
</reference>
<comment type="caution">
    <text evidence="8">The sequence shown here is derived from an EMBL/GenBank/DDBJ whole genome shotgun (WGS) entry which is preliminary data.</text>
</comment>
<feature type="domain" description="Thiamin pyrophosphokinase catalytic" evidence="6">
    <location>
        <begin position="208"/>
        <end position="243"/>
    </location>
</feature>
<name>I0L1H8_9ACTN</name>
<feature type="transmembrane region" description="Helical" evidence="5">
    <location>
        <begin position="349"/>
        <end position="374"/>
    </location>
</feature>
<dbReference type="InterPro" id="IPR007371">
    <property type="entry name" value="TPK_catalytic"/>
</dbReference>
<evidence type="ECO:0000259" key="7">
    <source>
        <dbReference type="Pfam" id="PF12555"/>
    </source>
</evidence>
<keyword evidence="2" id="KW-0547">Nucleotide-binding</keyword>
<keyword evidence="4" id="KW-0067">ATP-binding</keyword>
<dbReference type="InterPro" id="IPR036759">
    <property type="entry name" value="TPK_catalytic_sf"/>
</dbReference>
<organism evidence="8 9">
    <name type="scientific">Micromonospora lupini str. Lupac 08</name>
    <dbReference type="NCBI Taxonomy" id="1150864"/>
    <lineage>
        <taxon>Bacteria</taxon>
        <taxon>Bacillati</taxon>
        <taxon>Actinomycetota</taxon>
        <taxon>Actinomycetes</taxon>
        <taxon>Micromonosporales</taxon>
        <taxon>Micromonosporaceae</taxon>
        <taxon>Micromonospora</taxon>
    </lineage>
</organism>
<gene>
    <name evidence="8" type="ORF">MILUP08_42606</name>
</gene>
<dbReference type="STRING" id="1150864.MILUP08_42606"/>
<dbReference type="Pfam" id="PF04263">
    <property type="entry name" value="TPK_catalytic"/>
    <property type="match status" value="1"/>
</dbReference>
<dbReference type="Gene3D" id="3.40.50.10240">
    <property type="entry name" value="Thiamin pyrophosphokinase, catalytic domain"/>
    <property type="match status" value="1"/>
</dbReference>
<dbReference type="GO" id="GO:0009229">
    <property type="term" value="P:thiamine diphosphate biosynthetic process"/>
    <property type="evidence" value="ECO:0007669"/>
    <property type="project" value="InterPro"/>
</dbReference>
<keyword evidence="1" id="KW-0808">Transferase</keyword>
<dbReference type="GO" id="GO:0016301">
    <property type="term" value="F:kinase activity"/>
    <property type="evidence" value="ECO:0007669"/>
    <property type="project" value="UniProtKB-KW"/>
</dbReference>
<evidence type="ECO:0000256" key="4">
    <source>
        <dbReference type="ARBA" id="ARBA00022840"/>
    </source>
</evidence>
<evidence type="ECO:0000256" key="2">
    <source>
        <dbReference type="ARBA" id="ARBA00022741"/>
    </source>
</evidence>
<keyword evidence="5" id="KW-0812">Transmembrane</keyword>
<dbReference type="InterPro" id="IPR022215">
    <property type="entry name" value="SteA-like_C"/>
</dbReference>
<evidence type="ECO:0000256" key="1">
    <source>
        <dbReference type="ARBA" id="ARBA00022679"/>
    </source>
</evidence>
<evidence type="ECO:0000256" key="3">
    <source>
        <dbReference type="ARBA" id="ARBA00022777"/>
    </source>
</evidence>
<keyword evidence="5" id="KW-0472">Membrane</keyword>
<protein>
    <submittedName>
        <fullName evidence="8">Thiamine pyrophosphokinase-like</fullName>
    </submittedName>
</protein>
<keyword evidence="9" id="KW-1185">Reference proteome</keyword>
<accession>I0L1H8</accession>
<evidence type="ECO:0000256" key="5">
    <source>
        <dbReference type="SAM" id="Phobius"/>
    </source>
</evidence>
<dbReference type="OrthoDB" id="5169996at2"/>
<evidence type="ECO:0000313" key="9">
    <source>
        <dbReference type="Proteomes" id="UP000003448"/>
    </source>
</evidence>
<dbReference type="NCBIfam" id="NF040608">
    <property type="entry name" value="division_SteA"/>
    <property type="match status" value="1"/>
</dbReference>
<dbReference type="Pfam" id="PF12555">
    <property type="entry name" value="SteA-like_C"/>
    <property type="match status" value="1"/>
</dbReference>